<dbReference type="GO" id="GO:0016020">
    <property type="term" value="C:membrane"/>
    <property type="evidence" value="ECO:0007669"/>
    <property type="project" value="InterPro"/>
</dbReference>
<dbReference type="Pfam" id="PF02325">
    <property type="entry name" value="CCB3_YggT"/>
    <property type="match status" value="1"/>
</dbReference>
<evidence type="ECO:0000313" key="2">
    <source>
        <dbReference type="EMBL" id="SMP11288.1"/>
    </source>
</evidence>
<keyword evidence="1" id="KW-0472">Membrane</keyword>
<dbReference type="InterPro" id="IPR003425">
    <property type="entry name" value="CCB3/YggT"/>
</dbReference>
<gene>
    <name evidence="2" type="ORF">SAMN06264868_10868</name>
</gene>
<dbReference type="EMBL" id="FXTX01000008">
    <property type="protein sequence ID" value="SMP11288.1"/>
    <property type="molecule type" value="Genomic_DNA"/>
</dbReference>
<comment type="caution">
    <text evidence="2">The sequence shown here is derived from an EMBL/GenBank/DDBJ whole genome shotgun (WGS) entry which is preliminary data.</text>
</comment>
<sequence>MFLLQNFLMAVSQILDIALTVYMWIVIISSLLSFVNPDPYNPLVRTIYNLTEPVYRIIRKYIPTIVYNIDFAPFIVILIIIFLKRFLIQSLIDLAYSL</sequence>
<accession>A0AA46AEB8</accession>
<reference evidence="2" key="1">
    <citation type="submission" date="2017-05" db="EMBL/GenBank/DDBJ databases">
        <authorList>
            <person name="Varghese N."/>
            <person name="Submissions S."/>
        </authorList>
    </citation>
    <scope>NUCLEOTIDE SEQUENCE</scope>
    <source>
        <strain evidence="2">DSM 18763</strain>
    </source>
</reference>
<dbReference type="AlphaFoldDB" id="A0AA46AEB8"/>
<organism evidence="2 3">
    <name type="scientific">Venenivibrio stagnispumantis</name>
    <dbReference type="NCBI Taxonomy" id="407998"/>
    <lineage>
        <taxon>Bacteria</taxon>
        <taxon>Pseudomonadati</taxon>
        <taxon>Aquificota</taxon>
        <taxon>Aquificia</taxon>
        <taxon>Aquificales</taxon>
        <taxon>Hydrogenothermaceae</taxon>
        <taxon>Venenivibrio</taxon>
    </lineage>
</organism>
<feature type="transmembrane region" description="Helical" evidence="1">
    <location>
        <begin position="7"/>
        <end position="35"/>
    </location>
</feature>
<keyword evidence="1" id="KW-1133">Transmembrane helix</keyword>
<protein>
    <submittedName>
        <fullName evidence="2">YggT family protein</fullName>
    </submittedName>
</protein>
<feature type="transmembrane region" description="Helical" evidence="1">
    <location>
        <begin position="65"/>
        <end position="83"/>
    </location>
</feature>
<keyword evidence="1" id="KW-0812">Transmembrane</keyword>
<dbReference type="Proteomes" id="UP001157947">
    <property type="component" value="Unassembled WGS sequence"/>
</dbReference>
<keyword evidence="3" id="KW-1185">Reference proteome</keyword>
<name>A0AA46AEB8_9AQUI</name>
<evidence type="ECO:0000313" key="3">
    <source>
        <dbReference type="Proteomes" id="UP001157947"/>
    </source>
</evidence>
<evidence type="ECO:0000256" key="1">
    <source>
        <dbReference type="SAM" id="Phobius"/>
    </source>
</evidence>
<proteinExistence type="predicted"/>